<evidence type="ECO:0008006" key="8">
    <source>
        <dbReference type="Google" id="ProtNLM"/>
    </source>
</evidence>
<evidence type="ECO:0000256" key="3">
    <source>
        <dbReference type="ARBA" id="ARBA00022989"/>
    </source>
</evidence>
<feature type="transmembrane region" description="Helical" evidence="5">
    <location>
        <begin position="60"/>
        <end position="80"/>
    </location>
</feature>
<evidence type="ECO:0000313" key="7">
    <source>
        <dbReference type="Proteomes" id="UP000034810"/>
    </source>
</evidence>
<accession>A0A0G1C9E9</accession>
<feature type="transmembrane region" description="Helical" evidence="5">
    <location>
        <begin position="163"/>
        <end position="184"/>
    </location>
</feature>
<dbReference type="Pfam" id="PF02535">
    <property type="entry name" value="Zip"/>
    <property type="match status" value="2"/>
</dbReference>
<feature type="transmembrane region" description="Helical" evidence="5">
    <location>
        <begin position="6"/>
        <end position="25"/>
    </location>
</feature>
<proteinExistence type="predicted"/>
<dbReference type="PANTHER" id="PTHR16950">
    <property type="entry name" value="ZINC TRANSPORTER SLC39A7 HISTIDINE-RICH MEMBRANE PROTEIN KE4"/>
    <property type="match status" value="1"/>
</dbReference>
<dbReference type="GO" id="GO:0005385">
    <property type="term" value="F:zinc ion transmembrane transporter activity"/>
    <property type="evidence" value="ECO:0007669"/>
    <property type="project" value="TreeGrafter"/>
</dbReference>
<dbReference type="PANTHER" id="PTHR16950:SF16">
    <property type="entry name" value="ZINC TRANSPORTER ZIP13"/>
    <property type="match status" value="1"/>
</dbReference>
<comment type="caution">
    <text evidence="6">The sequence shown here is derived from an EMBL/GenBank/DDBJ whole genome shotgun (WGS) entry which is preliminary data.</text>
</comment>
<comment type="subcellular location">
    <subcellularLocation>
        <location evidence="1">Membrane</location>
        <topology evidence="1">Multi-pass membrane protein</topology>
    </subcellularLocation>
</comment>
<evidence type="ECO:0000256" key="4">
    <source>
        <dbReference type="ARBA" id="ARBA00023136"/>
    </source>
</evidence>
<dbReference type="Proteomes" id="UP000034810">
    <property type="component" value="Unassembled WGS sequence"/>
</dbReference>
<feature type="transmembrane region" description="Helical" evidence="5">
    <location>
        <begin position="118"/>
        <end position="143"/>
    </location>
</feature>
<feature type="transmembrane region" description="Helical" evidence="5">
    <location>
        <begin position="228"/>
        <end position="246"/>
    </location>
</feature>
<dbReference type="GO" id="GO:0016020">
    <property type="term" value="C:membrane"/>
    <property type="evidence" value="ECO:0007669"/>
    <property type="project" value="UniProtKB-SubCell"/>
</dbReference>
<dbReference type="InterPro" id="IPR003689">
    <property type="entry name" value="ZIP"/>
</dbReference>
<keyword evidence="3 5" id="KW-1133">Transmembrane helix</keyword>
<dbReference type="GO" id="GO:0006882">
    <property type="term" value="P:intracellular zinc ion homeostasis"/>
    <property type="evidence" value="ECO:0007669"/>
    <property type="project" value="TreeGrafter"/>
</dbReference>
<evidence type="ECO:0000313" key="6">
    <source>
        <dbReference type="EMBL" id="KKS82280.1"/>
    </source>
</evidence>
<evidence type="ECO:0000256" key="2">
    <source>
        <dbReference type="ARBA" id="ARBA00022692"/>
    </source>
</evidence>
<keyword evidence="2 5" id="KW-0812">Transmembrane</keyword>
<evidence type="ECO:0000256" key="5">
    <source>
        <dbReference type="SAM" id="Phobius"/>
    </source>
</evidence>
<evidence type="ECO:0000256" key="1">
    <source>
        <dbReference type="ARBA" id="ARBA00004141"/>
    </source>
</evidence>
<sequence>MYYALVGVFIVSAISFVGALTLALNTEKIKKIIVFLVSLAVGGLLGDAFIHLIPEAFEELGRGFASSILVLAGVVLFFVMEKFIRWRHCHLDISEDRLHPVVTMNLVGDGIHNFIDGALIAASFAVNIPLGITTTLAVILHEIPQEIGDFGILVKGGLTPKKVLLLNFFSGLLAVLGALAVFVIGSSVENLFIYLIPITAGGFIYIAGSDLIPDLHHNHGDHPKTSAVQLFAIVLGIALMAVLLLIE</sequence>
<dbReference type="EMBL" id="LCFA01000011">
    <property type="protein sequence ID" value="KKS82280.1"/>
    <property type="molecule type" value="Genomic_DNA"/>
</dbReference>
<name>A0A0G1C9E9_9BACT</name>
<dbReference type="AlphaFoldDB" id="A0A0G1C9E9"/>
<keyword evidence="4 5" id="KW-0472">Membrane</keyword>
<reference evidence="6 7" key="1">
    <citation type="journal article" date="2015" name="Nature">
        <title>rRNA introns, odd ribosomes, and small enigmatic genomes across a large radiation of phyla.</title>
        <authorList>
            <person name="Brown C.T."/>
            <person name="Hug L.A."/>
            <person name="Thomas B.C."/>
            <person name="Sharon I."/>
            <person name="Castelle C.J."/>
            <person name="Singh A."/>
            <person name="Wilkins M.J."/>
            <person name="Williams K.H."/>
            <person name="Banfield J.F."/>
        </authorList>
    </citation>
    <scope>NUCLEOTIDE SEQUENCE [LARGE SCALE GENOMIC DNA]</scope>
</reference>
<organism evidence="6 7">
    <name type="scientific">Candidatus Wolfebacteria bacterium GW2011_GWC1_43_10</name>
    <dbReference type="NCBI Taxonomy" id="1619011"/>
    <lineage>
        <taxon>Bacteria</taxon>
        <taxon>Candidatus Wolfeibacteriota</taxon>
    </lineage>
</organism>
<protein>
    <recommendedName>
        <fullName evidence="8">Zinc/iron permease</fullName>
    </recommendedName>
</protein>
<feature type="transmembrane region" description="Helical" evidence="5">
    <location>
        <begin position="32"/>
        <end position="54"/>
    </location>
</feature>
<feature type="transmembrane region" description="Helical" evidence="5">
    <location>
        <begin position="191"/>
        <end position="208"/>
    </location>
</feature>
<gene>
    <name evidence="6" type="ORF">UV58_C0011G0034</name>
</gene>